<feature type="signal peptide" evidence="5">
    <location>
        <begin position="1"/>
        <end position="22"/>
    </location>
</feature>
<protein>
    <submittedName>
        <fullName evidence="6">Uncharacterized protein</fullName>
    </submittedName>
</protein>
<evidence type="ECO:0000256" key="1">
    <source>
        <dbReference type="ARBA" id="ARBA00022692"/>
    </source>
</evidence>
<feature type="transmembrane region" description="Helical" evidence="4">
    <location>
        <begin position="296"/>
        <end position="314"/>
    </location>
</feature>
<evidence type="ECO:0000256" key="5">
    <source>
        <dbReference type="SAM" id="SignalP"/>
    </source>
</evidence>
<dbReference type="OrthoDB" id="1728340at2759"/>
<keyword evidence="1 4" id="KW-0812">Transmembrane</keyword>
<feature type="transmembrane region" description="Helical" evidence="4">
    <location>
        <begin position="210"/>
        <end position="230"/>
    </location>
</feature>
<dbReference type="Proteomes" id="UP000239757">
    <property type="component" value="Unassembled WGS sequence"/>
</dbReference>
<feature type="chain" id="PRO_5015137095" evidence="5">
    <location>
        <begin position="23"/>
        <end position="372"/>
    </location>
</feature>
<dbReference type="PANTHER" id="PTHR31218">
    <property type="entry name" value="WAT1-RELATED PROTEIN"/>
    <property type="match status" value="1"/>
</dbReference>
<dbReference type="EMBL" id="KZ664573">
    <property type="protein sequence ID" value="PPS04599.1"/>
    <property type="molecule type" value="Genomic_DNA"/>
</dbReference>
<sequence length="372" mass="41285">MGKTGMWGHLILILIMNSTGYSSKLSLVLKCVIPYTYKPVSISSVTMKNFGYYMAMVVVQFAYGGSNILIKIALARRLNQFVFLVYRHILAMLLLAPPPLLVYLKRTTIHLNLYFAALVYTSPTVATAWSIVIPSLTFLMAVFLRMEKVKIRSGSGGAKVSEMVLNPKSEYSRHGNESWIKGSALVLVSYLAWSGWLILQAKVYPPQLSLNALMCFIASLQSSVLALVFCKKSTPVETGAECTAFDHHGVVLSEFVFYLQTWCIINKGPVFSAMFTPLLVVVAIFSAIVFAERLHLGSMVGTFLIVLGLCFVLWGKSRDSFVAGNTKNGDDKRLVVISSIKCPIATREAMWLRKMLITCFHPNMLISNFESG</sequence>
<feature type="transmembrane region" description="Helical" evidence="4">
    <location>
        <begin position="124"/>
        <end position="144"/>
    </location>
</feature>
<evidence type="ECO:0000256" key="3">
    <source>
        <dbReference type="ARBA" id="ARBA00023136"/>
    </source>
</evidence>
<proteinExistence type="predicted"/>
<dbReference type="GO" id="GO:0022857">
    <property type="term" value="F:transmembrane transporter activity"/>
    <property type="evidence" value="ECO:0007669"/>
    <property type="project" value="InterPro"/>
</dbReference>
<keyword evidence="2 4" id="KW-1133">Transmembrane helix</keyword>
<feature type="transmembrane region" description="Helical" evidence="4">
    <location>
        <begin position="178"/>
        <end position="198"/>
    </location>
</feature>
<evidence type="ECO:0000256" key="4">
    <source>
        <dbReference type="SAM" id="Phobius"/>
    </source>
</evidence>
<evidence type="ECO:0000256" key="2">
    <source>
        <dbReference type="ARBA" id="ARBA00022989"/>
    </source>
</evidence>
<name>A0A2P5XMM0_GOSBA</name>
<accession>A0A2P5XMM0</accession>
<gene>
    <name evidence="6" type="ORF">GOBAR_AA16060</name>
</gene>
<feature type="transmembrane region" description="Helical" evidence="4">
    <location>
        <begin position="82"/>
        <end position="104"/>
    </location>
</feature>
<keyword evidence="3 4" id="KW-0472">Membrane</keyword>
<organism evidence="6 7">
    <name type="scientific">Gossypium barbadense</name>
    <name type="common">Sea Island cotton</name>
    <name type="synonym">Hibiscus barbadensis</name>
    <dbReference type="NCBI Taxonomy" id="3634"/>
    <lineage>
        <taxon>Eukaryota</taxon>
        <taxon>Viridiplantae</taxon>
        <taxon>Streptophyta</taxon>
        <taxon>Embryophyta</taxon>
        <taxon>Tracheophyta</taxon>
        <taxon>Spermatophyta</taxon>
        <taxon>Magnoliopsida</taxon>
        <taxon>eudicotyledons</taxon>
        <taxon>Gunneridae</taxon>
        <taxon>Pentapetalae</taxon>
        <taxon>rosids</taxon>
        <taxon>malvids</taxon>
        <taxon>Malvales</taxon>
        <taxon>Malvaceae</taxon>
        <taxon>Malvoideae</taxon>
        <taxon>Gossypium</taxon>
    </lineage>
</organism>
<feature type="transmembrane region" description="Helical" evidence="4">
    <location>
        <begin position="270"/>
        <end position="290"/>
    </location>
</feature>
<dbReference type="InterPro" id="IPR030184">
    <property type="entry name" value="WAT1-related"/>
</dbReference>
<dbReference type="AlphaFoldDB" id="A0A2P5XMM0"/>
<feature type="transmembrane region" description="Helical" evidence="4">
    <location>
        <begin position="50"/>
        <end position="70"/>
    </location>
</feature>
<keyword evidence="5" id="KW-0732">Signal</keyword>
<reference evidence="6 7" key="1">
    <citation type="submission" date="2015-01" db="EMBL/GenBank/DDBJ databases">
        <title>Genome of allotetraploid Gossypium barbadense reveals genomic plasticity and fiber elongation in cotton evolution.</title>
        <authorList>
            <person name="Chen X."/>
            <person name="Liu X."/>
            <person name="Zhao B."/>
            <person name="Zheng H."/>
            <person name="Hu Y."/>
            <person name="Lu G."/>
            <person name="Yang C."/>
            <person name="Chen J."/>
            <person name="Shan C."/>
            <person name="Zhang L."/>
            <person name="Zhou Y."/>
            <person name="Wang L."/>
            <person name="Guo W."/>
            <person name="Bai Y."/>
            <person name="Ruan J."/>
            <person name="Shangguan X."/>
            <person name="Mao Y."/>
            <person name="Jiang J."/>
            <person name="Zhu Y."/>
            <person name="Lei J."/>
            <person name="Kang H."/>
            <person name="Chen S."/>
            <person name="He X."/>
            <person name="Wang R."/>
            <person name="Wang Y."/>
            <person name="Chen J."/>
            <person name="Wang L."/>
            <person name="Yu S."/>
            <person name="Wang B."/>
            <person name="Wei J."/>
            <person name="Song S."/>
            <person name="Lu X."/>
            <person name="Gao Z."/>
            <person name="Gu W."/>
            <person name="Deng X."/>
            <person name="Ma D."/>
            <person name="Wang S."/>
            <person name="Liang W."/>
            <person name="Fang L."/>
            <person name="Cai C."/>
            <person name="Zhu X."/>
            <person name="Zhou B."/>
            <person name="Zhang Y."/>
            <person name="Chen Z."/>
            <person name="Xu S."/>
            <person name="Zhu R."/>
            <person name="Wang S."/>
            <person name="Zhang T."/>
            <person name="Zhao G."/>
        </authorList>
    </citation>
    <scope>NUCLEOTIDE SEQUENCE [LARGE SCALE GENOMIC DNA]</scope>
    <source>
        <strain evidence="7">cv. Xinhai21</strain>
        <tissue evidence="6">Leaf</tissue>
    </source>
</reference>
<evidence type="ECO:0000313" key="6">
    <source>
        <dbReference type="EMBL" id="PPS04599.1"/>
    </source>
</evidence>
<evidence type="ECO:0000313" key="7">
    <source>
        <dbReference type="Proteomes" id="UP000239757"/>
    </source>
</evidence>
<dbReference type="GO" id="GO:0016020">
    <property type="term" value="C:membrane"/>
    <property type="evidence" value="ECO:0007669"/>
    <property type="project" value="InterPro"/>
</dbReference>